<reference evidence="12" key="1">
    <citation type="submission" date="2025-08" db="UniProtKB">
        <authorList>
            <consortium name="RefSeq"/>
        </authorList>
    </citation>
    <scope>IDENTIFICATION</scope>
    <source>
        <tissue evidence="12">Gonad</tissue>
    </source>
</reference>
<evidence type="ECO:0000259" key="9">
    <source>
        <dbReference type="Pfam" id="PF24654"/>
    </source>
</evidence>
<evidence type="ECO:0000256" key="2">
    <source>
        <dbReference type="ARBA" id="ARBA00005400"/>
    </source>
</evidence>
<dbReference type="InterPro" id="IPR056289">
    <property type="entry name" value="CEP76_N"/>
</dbReference>
<keyword evidence="11" id="KW-1185">Reference proteome</keyword>
<dbReference type="KEGG" id="bbel:109473735"/>
<feature type="domain" description="CEP76/DRC7 peptidase-like" evidence="10">
    <location>
        <begin position="369"/>
        <end position="499"/>
    </location>
</feature>
<evidence type="ECO:0000259" key="10">
    <source>
        <dbReference type="Pfam" id="PF24656"/>
    </source>
</evidence>
<evidence type="ECO:0000313" key="11">
    <source>
        <dbReference type="Proteomes" id="UP000515135"/>
    </source>
</evidence>
<dbReference type="GeneID" id="109473735"/>
<dbReference type="OrthoDB" id="5527234at2759"/>
<dbReference type="Pfam" id="PF24656">
    <property type="entry name" value="CEPT76_peptidase"/>
    <property type="match status" value="1"/>
</dbReference>
<dbReference type="PANTHER" id="PTHR46436:SF1">
    <property type="entry name" value="CENTROSOMAL PROTEIN OF 76 KDA"/>
    <property type="match status" value="1"/>
</dbReference>
<comment type="function">
    <text evidence="6">Centrosomal protein involved in regulation of centriole duplication. Required to limit centriole duplication to once per cell cycle by preventing centriole reduplication.</text>
</comment>
<dbReference type="Proteomes" id="UP000515135">
    <property type="component" value="Unplaced"/>
</dbReference>
<dbReference type="InterPro" id="IPR056288">
    <property type="entry name" value="CEP76_C"/>
</dbReference>
<organism evidence="11 12">
    <name type="scientific">Branchiostoma belcheri</name>
    <name type="common">Amphioxus</name>
    <dbReference type="NCBI Taxonomy" id="7741"/>
    <lineage>
        <taxon>Eukaryota</taxon>
        <taxon>Metazoa</taxon>
        <taxon>Chordata</taxon>
        <taxon>Cephalochordata</taxon>
        <taxon>Leptocardii</taxon>
        <taxon>Amphioxiformes</taxon>
        <taxon>Branchiostomatidae</taxon>
        <taxon>Branchiostoma</taxon>
    </lineage>
</organism>
<dbReference type="InterPro" id="IPR056290">
    <property type="entry name" value="CEPT76/DRC7_peptidase-like_dom"/>
</dbReference>
<dbReference type="InterPro" id="IPR028926">
    <property type="entry name" value="CEP76-C2"/>
</dbReference>
<dbReference type="Pfam" id="PF24652">
    <property type="entry name" value="CEP76_C"/>
    <property type="match status" value="1"/>
</dbReference>
<dbReference type="GO" id="GO:0046599">
    <property type="term" value="P:regulation of centriole replication"/>
    <property type="evidence" value="ECO:0007669"/>
    <property type="project" value="TreeGrafter"/>
</dbReference>
<evidence type="ECO:0000313" key="12">
    <source>
        <dbReference type="RefSeq" id="XP_019629289.1"/>
    </source>
</evidence>
<evidence type="ECO:0000256" key="6">
    <source>
        <dbReference type="ARBA" id="ARBA00024729"/>
    </source>
</evidence>
<evidence type="ECO:0000259" key="8">
    <source>
        <dbReference type="Pfam" id="PF24652"/>
    </source>
</evidence>
<dbReference type="SUPFAM" id="SSF54001">
    <property type="entry name" value="Cysteine proteinases"/>
    <property type="match status" value="1"/>
</dbReference>
<dbReference type="InterPro" id="IPR038765">
    <property type="entry name" value="Papain-like_cys_pep_sf"/>
</dbReference>
<feature type="domain" description="CEP76 C2" evidence="7">
    <location>
        <begin position="108"/>
        <end position="264"/>
    </location>
</feature>
<sequence length="667" mass="74839">MALPPEKISELRQIIHNKLTQMDVHSRIRDAVSETMEESRVSERGGGAVGEEQVLESLRQRGIIDEILSEMSFEEEPSRDVSRPTKPATHFVDKEDRIKTSTPAKKAAIDPTRRHLYLQVKGGKAFLEHLQEPEPLPGQVGPTFTLHVLFRGQRFRSKPVPCACDPDIQEGFLLELHNKGSGEAAQMADSTSLLSICDPVHMVLIKTDVAGDTALLTSHYLEWRHVLGAQDGYINTAVELMGVGTESKVPVGVLDVRLEILPHPVQTLAPDVITTQLNLEQSRRAERERLFLVYAKQWWREFLQIRGTNSSRLVKIFAQDENATNRPVCSFVRPLQAGRLLDTPRQAARFISLLTYEKASTVGGGPRAEQWCTMHAFLCRNKGDCEDHSVLLCSLLLGFGLDAYVCVGTKTNNTAHTWVLTLGMDGEATFWESLTGHRYSHQPINPDDPPTVEQPRPQYPYRSVGCVFNHQVFYANSQPTDTVEVCHFNFTDESRWKAMSEEAIKSVCGEGTLPLGPVFPPLCASLFDPGLLSADLELELRVLVTEHRKDLGLTTVWDNELSYLLTPALAAYEQERTTGQISGNEEFQQAIRRAVPDGHTFKGFPIQFLHRNARRAFAGCLRSPVCEEIVSCRGDHVRLAVRVRVFTYPEQACAVWIMFACKYRSIL</sequence>
<evidence type="ECO:0000256" key="3">
    <source>
        <dbReference type="ARBA" id="ARBA00015706"/>
    </source>
</evidence>
<evidence type="ECO:0000259" key="7">
    <source>
        <dbReference type="Pfam" id="PF15627"/>
    </source>
</evidence>
<dbReference type="Gene3D" id="3.10.620.30">
    <property type="match status" value="1"/>
</dbReference>
<gene>
    <name evidence="12" type="primary">LOC109473735</name>
</gene>
<feature type="domain" description="Centrosomal protein of 76 kDa C-terminal" evidence="8">
    <location>
        <begin position="531"/>
        <end position="664"/>
    </location>
</feature>
<evidence type="ECO:0000256" key="4">
    <source>
        <dbReference type="ARBA" id="ARBA00022490"/>
    </source>
</evidence>
<dbReference type="InterPro" id="IPR052299">
    <property type="entry name" value="CEP76"/>
</dbReference>
<dbReference type="PANTHER" id="PTHR46436">
    <property type="entry name" value="CENTROSOMAL PROTEIN OF 76 KDA"/>
    <property type="match status" value="1"/>
</dbReference>
<dbReference type="RefSeq" id="XP_019629289.1">
    <property type="nucleotide sequence ID" value="XM_019773730.1"/>
</dbReference>
<dbReference type="Pfam" id="PF15627">
    <property type="entry name" value="CEP76-C2"/>
    <property type="match status" value="1"/>
</dbReference>
<evidence type="ECO:0000256" key="1">
    <source>
        <dbReference type="ARBA" id="ARBA00004114"/>
    </source>
</evidence>
<accession>A0A6P4Z5V2</accession>
<proteinExistence type="inferred from homology"/>
<dbReference type="GO" id="GO:0005814">
    <property type="term" value="C:centriole"/>
    <property type="evidence" value="ECO:0007669"/>
    <property type="project" value="UniProtKB-SubCell"/>
</dbReference>
<evidence type="ECO:0000256" key="5">
    <source>
        <dbReference type="ARBA" id="ARBA00023212"/>
    </source>
</evidence>
<keyword evidence="4" id="KW-0963">Cytoplasm</keyword>
<keyword evidence="5" id="KW-0206">Cytoskeleton</keyword>
<feature type="domain" description="CEP76 N-terminal" evidence="9">
    <location>
        <begin position="10"/>
        <end position="71"/>
    </location>
</feature>
<comment type="subcellular location">
    <subcellularLocation>
        <location evidence="1">Cytoplasm</location>
        <location evidence="1">Cytoskeleton</location>
        <location evidence="1">Microtubule organizing center</location>
        <location evidence="1">Centrosome</location>
        <location evidence="1">Centriole</location>
    </subcellularLocation>
</comment>
<protein>
    <recommendedName>
        <fullName evidence="3">Centrosomal protein of 76 kDa</fullName>
    </recommendedName>
</protein>
<comment type="similarity">
    <text evidence="2">Belongs to the CEP76 family.</text>
</comment>
<dbReference type="AlphaFoldDB" id="A0A6P4Z5V2"/>
<name>A0A6P4Z5V2_BRABE</name>
<dbReference type="Pfam" id="PF24654">
    <property type="entry name" value="CEP76_N"/>
    <property type="match status" value="1"/>
</dbReference>